<gene>
    <name evidence="1" type="ORF">CJF59_12385</name>
</gene>
<sequence length="96" mass="10733">MNFGLPAPISDATWNMMSDDQLSVFIVAFLEGVLRDIEIIKGDSKNRLSYFNRDLDCSCASVLKSFLPDEYALGDYLARHFLADRVTALHVFGGVQ</sequence>
<reference evidence="1 2" key="2">
    <citation type="submission" date="2018-08" db="EMBL/GenBank/DDBJ databases">
        <title>Acetobacter oryzifermentans sp. nov., isolated from Korea traditional vinegar and reclassification of Acetobacter pasteurianus subsp. ascendens (Henneberg 1898) as Acetobacter ascendens comb. nov.</title>
        <authorList>
            <person name="Cho G.Y."/>
            <person name="Lee S.H."/>
        </authorList>
    </citation>
    <scope>NUCLEOTIDE SEQUENCE [LARGE SCALE GENOMIC DNA]</scope>
    <source>
        <strain evidence="1 2">SH</strain>
    </source>
</reference>
<name>A0AAN1PJD1_9PROT</name>
<dbReference type="AlphaFoldDB" id="A0AAN1PJD1"/>
<dbReference type="EMBL" id="CP023189">
    <property type="protein sequence ID" value="AXN01250.1"/>
    <property type="molecule type" value="Genomic_DNA"/>
</dbReference>
<proteinExistence type="predicted"/>
<evidence type="ECO:0000313" key="1">
    <source>
        <dbReference type="EMBL" id="AXN01250.1"/>
    </source>
</evidence>
<accession>A0AAN1PJD1</accession>
<organism evidence="1 2">
    <name type="scientific">Acetobacter pomorum</name>
    <dbReference type="NCBI Taxonomy" id="65959"/>
    <lineage>
        <taxon>Bacteria</taxon>
        <taxon>Pseudomonadati</taxon>
        <taxon>Pseudomonadota</taxon>
        <taxon>Alphaproteobacteria</taxon>
        <taxon>Acetobacterales</taxon>
        <taxon>Acetobacteraceae</taxon>
        <taxon>Acetobacter</taxon>
    </lineage>
</organism>
<reference evidence="1 2" key="1">
    <citation type="submission" date="2017-09" db="EMBL/GenBank/DDBJ databases">
        <authorList>
            <person name="Kim K.H."/>
            <person name="Chun B.H."/>
            <person name="Han G.S."/>
            <person name="Hyun S.G."/>
            <person name="Jeon C.O."/>
        </authorList>
    </citation>
    <scope>NUCLEOTIDE SEQUENCE [LARGE SCALE GENOMIC DNA]</scope>
    <source>
        <strain evidence="1 2">SH</strain>
    </source>
</reference>
<dbReference type="Proteomes" id="UP000256572">
    <property type="component" value="Chromosome"/>
</dbReference>
<protein>
    <submittedName>
        <fullName evidence="1">Uncharacterized protein</fullName>
    </submittedName>
</protein>
<evidence type="ECO:0000313" key="2">
    <source>
        <dbReference type="Proteomes" id="UP000256572"/>
    </source>
</evidence>